<accession>A0ABP9WF95</accession>
<proteinExistence type="predicted"/>
<name>A0ABP9WF95_9MICO</name>
<sequence>MTDVETPDGLGSRGARFWTATLEAYELSDSETPLLLEACRTLDNLDALAQAVADHGAMTVGSMGQPVVNPALTEARGQRIVLHRLLAALALPDEDGEAIPTGAQQRGKASAAKRWAGHTSERALKAVGK</sequence>
<organism evidence="2 3">
    <name type="scientific">Demequina sediminis</name>
    <dbReference type="NCBI Taxonomy" id="1930058"/>
    <lineage>
        <taxon>Bacteria</taxon>
        <taxon>Bacillati</taxon>
        <taxon>Actinomycetota</taxon>
        <taxon>Actinomycetes</taxon>
        <taxon>Micrococcales</taxon>
        <taxon>Demequinaceae</taxon>
        <taxon>Demequina</taxon>
    </lineage>
</organism>
<evidence type="ECO:0000256" key="1">
    <source>
        <dbReference type="SAM" id="MobiDB-lite"/>
    </source>
</evidence>
<evidence type="ECO:0008006" key="4">
    <source>
        <dbReference type="Google" id="ProtNLM"/>
    </source>
</evidence>
<evidence type="ECO:0000313" key="3">
    <source>
        <dbReference type="Proteomes" id="UP001426770"/>
    </source>
</evidence>
<comment type="caution">
    <text evidence="2">The sequence shown here is derived from an EMBL/GenBank/DDBJ whole genome shotgun (WGS) entry which is preliminary data.</text>
</comment>
<evidence type="ECO:0000313" key="2">
    <source>
        <dbReference type="EMBL" id="GAA5517766.1"/>
    </source>
</evidence>
<dbReference type="EMBL" id="BAABRR010000001">
    <property type="protein sequence ID" value="GAA5517766.1"/>
    <property type="molecule type" value="Genomic_DNA"/>
</dbReference>
<feature type="region of interest" description="Disordered" evidence="1">
    <location>
        <begin position="97"/>
        <end position="118"/>
    </location>
</feature>
<dbReference type="Proteomes" id="UP001426770">
    <property type="component" value="Unassembled WGS sequence"/>
</dbReference>
<dbReference type="RefSeq" id="WP_286215805.1">
    <property type="nucleotide sequence ID" value="NZ_AP027736.1"/>
</dbReference>
<gene>
    <name evidence="2" type="ORF">Lsed01_00176</name>
</gene>
<keyword evidence="3" id="KW-1185">Reference proteome</keyword>
<protein>
    <recommendedName>
        <fullName evidence="4">Terminase</fullName>
    </recommendedName>
</protein>
<reference evidence="2 3" key="1">
    <citation type="submission" date="2024-02" db="EMBL/GenBank/DDBJ databases">
        <title>Lysinimicrobium sediminis NBRC 112286.</title>
        <authorList>
            <person name="Ichikawa N."/>
            <person name="Katano-Makiyama Y."/>
            <person name="Hidaka K."/>
        </authorList>
    </citation>
    <scope>NUCLEOTIDE SEQUENCE [LARGE SCALE GENOMIC DNA]</scope>
    <source>
        <strain evidence="2 3">NBRC 112286</strain>
    </source>
</reference>